<keyword evidence="5" id="KW-1185">Reference proteome</keyword>
<comment type="pathway">
    <text evidence="1">Metabolic intermediate biosynthesis; chorismate biosynthesis; chorismate from D-erythrose 4-phosphate and phosphoenolpyruvate: step 4/7.</text>
</comment>
<dbReference type="Proteomes" id="UP001219605">
    <property type="component" value="Chromosome"/>
</dbReference>
<dbReference type="InterPro" id="IPR013708">
    <property type="entry name" value="Shikimate_DH-bd_N"/>
</dbReference>
<dbReference type="EMBL" id="CP118615">
    <property type="protein sequence ID" value="WDZ86546.1"/>
    <property type="molecule type" value="Genomic_DNA"/>
</dbReference>
<dbReference type="InterPro" id="IPR046346">
    <property type="entry name" value="Aminoacid_DH-like_N_sf"/>
</dbReference>
<dbReference type="CDD" id="cd01065">
    <property type="entry name" value="NAD_bind_Shikimate_DH"/>
    <property type="match status" value="1"/>
</dbReference>
<dbReference type="PANTHER" id="PTHR21089">
    <property type="entry name" value="SHIKIMATE DEHYDROGENASE"/>
    <property type="match status" value="1"/>
</dbReference>
<dbReference type="Pfam" id="PF08501">
    <property type="entry name" value="Shikimate_dh_N"/>
    <property type="match status" value="1"/>
</dbReference>
<reference evidence="4 5" key="1">
    <citation type="submission" date="2023-02" db="EMBL/GenBank/DDBJ databases">
        <authorList>
            <person name="Mo P."/>
        </authorList>
    </citation>
    <scope>NUCLEOTIDE SEQUENCE [LARGE SCALE GENOMIC DNA]</scope>
    <source>
        <strain evidence="4 5">HUAS 3</strain>
    </source>
</reference>
<dbReference type="InterPro" id="IPR036291">
    <property type="entry name" value="NAD(P)-bd_dom_sf"/>
</dbReference>
<organism evidence="4 5">
    <name type="scientific">Micromonospora cathayae</name>
    <dbReference type="NCBI Taxonomy" id="3028804"/>
    <lineage>
        <taxon>Bacteria</taxon>
        <taxon>Bacillati</taxon>
        <taxon>Actinomycetota</taxon>
        <taxon>Actinomycetes</taxon>
        <taxon>Micromonosporales</taxon>
        <taxon>Micromonosporaceae</taxon>
        <taxon>Micromonospora</taxon>
    </lineage>
</organism>
<protein>
    <submittedName>
        <fullName evidence="4">Shikimate dehydrogenase</fullName>
    </submittedName>
</protein>
<name>A0ABY7ZVX2_9ACTN</name>
<feature type="domain" description="Shikimate dehydrogenase substrate binding N-terminal" evidence="3">
    <location>
        <begin position="15"/>
        <end position="98"/>
    </location>
</feature>
<dbReference type="SUPFAM" id="SSF51735">
    <property type="entry name" value="NAD(P)-binding Rossmann-fold domains"/>
    <property type="match status" value="1"/>
</dbReference>
<dbReference type="Gene3D" id="3.40.50.720">
    <property type="entry name" value="NAD(P)-binding Rossmann-like Domain"/>
    <property type="match status" value="1"/>
</dbReference>
<dbReference type="InterPro" id="IPR022893">
    <property type="entry name" value="Shikimate_DH_fam"/>
</dbReference>
<evidence type="ECO:0000313" key="4">
    <source>
        <dbReference type="EMBL" id="WDZ86546.1"/>
    </source>
</evidence>
<proteinExistence type="predicted"/>
<dbReference type="RefSeq" id="WP_275033381.1">
    <property type="nucleotide sequence ID" value="NZ_CP118615.1"/>
</dbReference>
<evidence type="ECO:0000259" key="3">
    <source>
        <dbReference type="Pfam" id="PF08501"/>
    </source>
</evidence>
<keyword evidence="2" id="KW-0057">Aromatic amino acid biosynthesis</keyword>
<dbReference type="PANTHER" id="PTHR21089:SF1">
    <property type="entry name" value="BIFUNCTIONAL 3-DEHYDROQUINATE DEHYDRATASE_SHIKIMATE DEHYDROGENASE, CHLOROPLASTIC"/>
    <property type="match status" value="1"/>
</dbReference>
<dbReference type="SUPFAM" id="SSF53223">
    <property type="entry name" value="Aminoacid dehydrogenase-like, N-terminal domain"/>
    <property type="match status" value="1"/>
</dbReference>
<sequence length="268" mass="28037">MAADGISGTTRLYGVLGDPVTQVRAPELLNPLLATLGVDAVVLPVHAAPGDLPDVLRGLRRVGNLDGLFVTVPHKAAVCRFADRLGPYATRIGTANVLRRDPDGGWTAENFDGTGFVRGLVADGHAVRDATVCLFGAGGAGSSIADALLAAGTARLLVRDVHPDRQAALLAALDAHWPGRASPGRDGDLASADIVVNATPSGLRPDDPLPLDPAVVRPTAVIADIIMRPAETALLASATRHGLRVHYGINMLLHQIPCYRNFFGWPES</sequence>
<evidence type="ECO:0000313" key="5">
    <source>
        <dbReference type="Proteomes" id="UP001219605"/>
    </source>
</evidence>
<evidence type="ECO:0000256" key="1">
    <source>
        <dbReference type="ARBA" id="ARBA00004871"/>
    </source>
</evidence>
<accession>A0ABY7ZVX2</accession>
<evidence type="ECO:0000256" key="2">
    <source>
        <dbReference type="ARBA" id="ARBA00023141"/>
    </source>
</evidence>
<gene>
    <name evidence="4" type="ORF">PVK37_09180</name>
</gene>
<keyword evidence="2" id="KW-0028">Amino-acid biosynthesis</keyword>
<dbReference type="Gene3D" id="3.40.50.10860">
    <property type="entry name" value="Leucine Dehydrogenase, chain A, domain 1"/>
    <property type="match status" value="1"/>
</dbReference>